<gene>
    <name evidence="6" type="primary">sle_63660</name>
</gene>
<reference evidence="6 7" key="1">
    <citation type="submission" date="2015-02" db="EMBL/GenBank/DDBJ databases">
        <authorList>
            <person name="Gomez-Escribano P.J."/>
        </authorList>
    </citation>
    <scope>NUCLEOTIDE SEQUENCE [LARGE SCALE GENOMIC DNA]</scope>
    <source>
        <strain evidence="7">C34 (DSM 42122 / NRRL B-24963)</strain>
    </source>
</reference>
<dbReference type="AlphaFoldDB" id="A0A0F7W1G9"/>
<proteinExistence type="predicted"/>
<dbReference type="GO" id="GO:0046872">
    <property type="term" value="F:metal ion binding"/>
    <property type="evidence" value="ECO:0007669"/>
    <property type="project" value="InterPro"/>
</dbReference>
<dbReference type="GO" id="GO:0016829">
    <property type="term" value="F:lyase activity"/>
    <property type="evidence" value="ECO:0007669"/>
    <property type="project" value="UniProtKB-KW"/>
</dbReference>
<dbReference type="SUPFAM" id="SSF56059">
    <property type="entry name" value="Glutathione synthetase ATP-binding domain-like"/>
    <property type="match status" value="1"/>
</dbReference>
<evidence type="ECO:0000313" key="6">
    <source>
        <dbReference type="EMBL" id="CQR65820.1"/>
    </source>
</evidence>
<name>A0A0F7W1G9_STRLW</name>
<dbReference type="InterPro" id="IPR011761">
    <property type="entry name" value="ATP-grasp"/>
</dbReference>
<keyword evidence="2 4" id="KW-0547">Nucleotide-binding</keyword>
<keyword evidence="3 4" id="KW-0067">ATP-binding</keyword>
<evidence type="ECO:0000256" key="2">
    <source>
        <dbReference type="ARBA" id="ARBA00022741"/>
    </source>
</evidence>
<dbReference type="KEGG" id="sle:sle_63660"/>
<dbReference type="PROSITE" id="PS50975">
    <property type="entry name" value="ATP_GRASP"/>
    <property type="match status" value="1"/>
</dbReference>
<dbReference type="PANTHER" id="PTHR43585:SF2">
    <property type="entry name" value="ATP-GRASP ENZYME FSQD"/>
    <property type="match status" value="1"/>
</dbReference>
<dbReference type="Gene3D" id="3.30.470.20">
    <property type="entry name" value="ATP-grasp fold, B domain"/>
    <property type="match status" value="1"/>
</dbReference>
<evidence type="ECO:0000256" key="4">
    <source>
        <dbReference type="PROSITE-ProRule" id="PRU00409"/>
    </source>
</evidence>
<dbReference type="NCBIfam" id="NF005543">
    <property type="entry name" value="PRK07206.1"/>
    <property type="match status" value="1"/>
</dbReference>
<sequence length="420" mass="45262">MTRPTVAIVDPFSTGAQLAPEFARRGWQAIALLSTGDVPAEFRRGFRPEHYAAVLDASAGTDVTTQLRAARPAHVITGSEWGVHTADELAERLGLPGNGTALSHCRRDKFAMAERLRAQGVAAAASLAAQDVAEILSWADAEGHWPLVVKPLASAGSDAVAICENAAQARKAFERIHGQTNQMGGFNDRVLAQELLVGEQYFVNSVSRDGKHFIHEIWREQRTSVDGAVVYDYQDLLPPGGAVQRALTAYVSQVLDALGIAHGPAHAEVMLTARGPVLIEIGARLEGSVTSRGPRAATGHSQVSLTVDAYTDPARFSRLPGTDYQLLKHLRVVVLIASRGGRIAAAPLDELRRLPSYLCGSTDALQPGAPVHRTVDLFTSPGHLYLLGDDLDQVERDYRQVRRLEHESLYAGDAEGRLAS</sequence>
<dbReference type="GO" id="GO:0005524">
    <property type="term" value="F:ATP binding"/>
    <property type="evidence" value="ECO:0007669"/>
    <property type="project" value="UniProtKB-UniRule"/>
</dbReference>
<keyword evidence="6" id="KW-0456">Lyase</keyword>
<evidence type="ECO:0000259" key="5">
    <source>
        <dbReference type="PROSITE" id="PS50975"/>
    </source>
</evidence>
<dbReference type="GO" id="GO:0016874">
    <property type="term" value="F:ligase activity"/>
    <property type="evidence" value="ECO:0007669"/>
    <property type="project" value="UniProtKB-KW"/>
</dbReference>
<evidence type="ECO:0000313" key="7">
    <source>
        <dbReference type="Proteomes" id="UP000035016"/>
    </source>
</evidence>
<dbReference type="EMBL" id="LN831790">
    <property type="protein sequence ID" value="CQR65820.1"/>
    <property type="molecule type" value="Genomic_DNA"/>
</dbReference>
<evidence type="ECO:0000256" key="1">
    <source>
        <dbReference type="ARBA" id="ARBA00022598"/>
    </source>
</evidence>
<protein>
    <submittedName>
        <fullName evidence="6">Argininosuccinate lyase 2</fullName>
    </submittedName>
</protein>
<dbReference type="InterPro" id="IPR052032">
    <property type="entry name" value="ATP-dep_AA_Ligase"/>
</dbReference>
<dbReference type="PANTHER" id="PTHR43585">
    <property type="entry name" value="FUMIPYRROLE BIOSYNTHESIS PROTEIN C"/>
    <property type="match status" value="1"/>
</dbReference>
<accession>A0A0F7W1G9</accession>
<evidence type="ECO:0000256" key="3">
    <source>
        <dbReference type="ARBA" id="ARBA00022840"/>
    </source>
</evidence>
<dbReference type="Proteomes" id="UP000035016">
    <property type="component" value="Chromosome Chromosome"/>
</dbReference>
<organism evidence="6 7">
    <name type="scientific">Streptomyces leeuwenhoekii</name>
    <dbReference type="NCBI Taxonomy" id="1437453"/>
    <lineage>
        <taxon>Bacteria</taxon>
        <taxon>Bacillati</taxon>
        <taxon>Actinomycetota</taxon>
        <taxon>Actinomycetes</taxon>
        <taxon>Kitasatosporales</taxon>
        <taxon>Streptomycetaceae</taxon>
        <taxon>Streptomyces</taxon>
    </lineage>
</organism>
<keyword evidence="1" id="KW-0436">Ligase</keyword>
<feature type="domain" description="ATP-grasp" evidence="5">
    <location>
        <begin position="113"/>
        <end position="311"/>
    </location>
</feature>
<dbReference type="RefSeq" id="WP_049976910.1">
    <property type="nucleotide sequence ID" value="NZ_AZSD01000516.1"/>
</dbReference>
<dbReference type="Pfam" id="PF13535">
    <property type="entry name" value="ATP-grasp_4"/>
    <property type="match status" value="1"/>
</dbReference>